<feature type="transmembrane region" description="Helical" evidence="5">
    <location>
        <begin position="7"/>
        <end position="23"/>
    </location>
</feature>
<feature type="transmembrane region" description="Helical" evidence="5">
    <location>
        <begin position="171"/>
        <end position="192"/>
    </location>
</feature>
<comment type="subcellular location">
    <subcellularLocation>
        <location evidence="1">Membrane</location>
        <topology evidence="1">Multi-pass membrane protein</topology>
    </subcellularLocation>
</comment>
<evidence type="ECO:0000256" key="3">
    <source>
        <dbReference type="ARBA" id="ARBA00022989"/>
    </source>
</evidence>
<dbReference type="GO" id="GO:0022857">
    <property type="term" value="F:transmembrane transporter activity"/>
    <property type="evidence" value="ECO:0007669"/>
    <property type="project" value="InterPro"/>
</dbReference>
<name>A0A6M2DXK0_XENCH</name>
<keyword evidence="2 5" id="KW-0812">Transmembrane</keyword>
<dbReference type="InterPro" id="IPR020846">
    <property type="entry name" value="MFS_dom"/>
</dbReference>
<dbReference type="EMBL" id="GIIL01007067">
    <property type="protein sequence ID" value="NOV50793.1"/>
    <property type="molecule type" value="Transcribed_RNA"/>
</dbReference>
<feature type="transmembrane region" description="Helical" evidence="5">
    <location>
        <begin position="142"/>
        <end position="159"/>
    </location>
</feature>
<dbReference type="GO" id="GO:0016020">
    <property type="term" value="C:membrane"/>
    <property type="evidence" value="ECO:0007669"/>
    <property type="project" value="UniProtKB-SubCell"/>
</dbReference>
<evidence type="ECO:0000256" key="1">
    <source>
        <dbReference type="ARBA" id="ARBA00004141"/>
    </source>
</evidence>
<sequence length="283" mass="31681">MSIVFNLSYPIGMLILAVTAYYVPQWRDLQLAISLPTVLLLFHCWYLPESPRWLINKGRGAEAAKIVFGTKLVPDTSLDNHAVKDKYTKVDDGVSFQVDHRSQPTLGEVYAPTKTNMLMEKLKKSVKEMTALFRHKEMRRRLFICHFCWMGTSLGYYAMALNVDNFAADRYIYVALTGALEIPSYFVPLPMLKFFGRRIINFILFMVASLCLLSILAIPQDSSVALMIVGLIGRLCVSGVFSVVILHTSELFPTLNRNSAIGSSSTMAHVGSIAAPYIVDLLV</sequence>
<feature type="transmembrane region" description="Helical" evidence="5">
    <location>
        <begin position="199"/>
        <end position="218"/>
    </location>
</feature>
<feature type="transmembrane region" description="Helical" evidence="5">
    <location>
        <begin position="29"/>
        <end position="47"/>
    </location>
</feature>
<dbReference type="PROSITE" id="PS50850">
    <property type="entry name" value="MFS"/>
    <property type="match status" value="1"/>
</dbReference>
<feature type="transmembrane region" description="Helical" evidence="5">
    <location>
        <begin position="224"/>
        <end position="247"/>
    </location>
</feature>
<dbReference type="InterPro" id="IPR036259">
    <property type="entry name" value="MFS_trans_sf"/>
</dbReference>
<evidence type="ECO:0000256" key="5">
    <source>
        <dbReference type="SAM" id="Phobius"/>
    </source>
</evidence>
<accession>A0A6M2DXK0</accession>
<evidence type="ECO:0000256" key="2">
    <source>
        <dbReference type="ARBA" id="ARBA00022692"/>
    </source>
</evidence>
<reference evidence="7" key="1">
    <citation type="submission" date="2020-03" db="EMBL/GenBank/DDBJ databases">
        <title>Transcriptomic Profiling of the Digestive Tract of the Rat Flea, Xenopsylla cheopis, Following Blood Feeding and Infection with Yersinia pestis.</title>
        <authorList>
            <person name="Bland D.M."/>
            <person name="Martens C.A."/>
            <person name="Virtaneva K."/>
            <person name="Kanakabandi K."/>
            <person name="Long D."/>
            <person name="Rosenke R."/>
            <person name="Saturday G.A."/>
            <person name="Hoyt F.H."/>
            <person name="Bruno D.P."/>
            <person name="Ribeiro J.M.C."/>
            <person name="Hinnebusch J."/>
        </authorList>
    </citation>
    <scope>NUCLEOTIDE SEQUENCE</scope>
</reference>
<dbReference type="PANTHER" id="PTHR24064">
    <property type="entry name" value="SOLUTE CARRIER FAMILY 22 MEMBER"/>
    <property type="match status" value="1"/>
</dbReference>
<dbReference type="AlphaFoldDB" id="A0A6M2DXK0"/>
<dbReference type="Pfam" id="PF00083">
    <property type="entry name" value="Sugar_tr"/>
    <property type="match status" value="1"/>
</dbReference>
<dbReference type="SUPFAM" id="SSF103473">
    <property type="entry name" value="MFS general substrate transporter"/>
    <property type="match status" value="1"/>
</dbReference>
<keyword evidence="4 5" id="KW-0472">Membrane</keyword>
<dbReference type="InterPro" id="IPR005828">
    <property type="entry name" value="MFS_sugar_transport-like"/>
</dbReference>
<evidence type="ECO:0000256" key="4">
    <source>
        <dbReference type="ARBA" id="ARBA00023136"/>
    </source>
</evidence>
<proteinExistence type="predicted"/>
<protein>
    <submittedName>
        <fullName evidence="7">Putative synaptic vesicle transporter svop</fullName>
    </submittedName>
</protein>
<feature type="domain" description="Major facilitator superfamily (MFS) profile" evidence="6">
    <location>
        <begin position="1"/>
        <end position="283"/>
    </location>
</feature>
<organism evidence="7">
    <name type="scientific">Xenopsylla cheopis</name>
    <name type="common">Oriental rat flea</name>
    <name type="synonym">Pulex cheopis</name>
    <dbReference type="NCBI Taxonomy" id="163159"/>
    <lineage>
        <taxon>Eukaryota</taxon>
        <taxon>Metazoa</taxon>
        <taxon>Ecdysozoa</taxon>
        <taxon>Arthropoda</taxon>
        <taxon>Hexapoda</taxon>
        <taxon>Insecta</taxon>
        <taxon>Pterygota</taxon>
        <taxon>Neoptera</taxon>
        <taxon>Endopterygota</taxon>
        <taxon>Siphonaptera</taxon>
        <taxon>Pulicidae</taxon>
        <taxon>Xenopsyllinae</taxon>
        <taxon>Xenopsylla</taxon>
    </lineage>
</organism>
<keyword evidence="3 5" id="KW-1133">Transmembrane helix</keyword>
<evidence type="ECO:0000259" key="6">
    <source>
        <dbReference type="PROSITE" id="PS50850"/>
    </source>
</evidence>
<evidence type="ECO:0000313" key="7">
    <source>
        <dbReference type="EMBL" id="NOV50793.1"/>
    </source>
</evidence>
<dbReference type="Gene3D" id="1.20.1250.20">
    <property type="entry name" value="MFS general substrate transporter like domains"/>
    <property type="match status" value="1"/>
</dbReference>